<dbReference type="Pfam" id="PF14099">
    <property type="entry name" value="Polysacc_lyase"/>
    <property type="match status" value="1"/>
</dbReference>
<dbReference type="Proteomes" id="UP000199569">
    <property type="component" value="Unassembled WGS sequence"/>
</dbReference>
<dbReference type="InterPro" id="IPR025975">
    <property type="entry name" value="Polysacc_lyase"/>
</dbReference>
<gene>
    <name evidence="1" type="ORF">SAMN02927923_01725</name>
</gene>
<dbReference type="Gene3D" id="2.60.120.200">
    <property type="match status" value="1"/>
</dbReference>
<name>A0A1G5H1E7_9HYPH</name>
<protein>
    <recommendedName>
        <fullName evidence="3">Polysaccharide lyase</fullName>
    </recommendedName>
</protein>
<accession>A0A1G5H1E7</accession>
<evidence type="ECO:0000313" key="2">
    <source>
        <dbReference type="Proteomes" id="UP000199569"/>
    </source>
</evidence>
<keyword evidence="2" id="KW-1185">Reference proteome</keyword>
<dbReference type="AlphaFoldDB" id="A0A1G5H1E7"/>
<sequence length="276" mass="30755">MSSQKHSQHILLNHTPKTFLSSLIAACILYSAPSRAEPKIIYSDSFEAPKVSGLFAKDLSGWTNSQKSFPQNEVEIVSEPRRSGSGALRLYAIPSNSTVSKGDVEKELPSIRQGQTIVISAWFFIPPGPELNNLFLLDIECNQCWPERSTIPDKGPGVRIRLNGPTGRPAVERRKIGLRDMPNELGSSAPLPRGRWFKFEWRLLLSPDENGLTEITIDDEAVFRGRGPNLPDPEVFRRYGIELRQVLYNRLQVGITANSSSNPIELFVDDVSVAVD</sequence>
<proteinExistence type="predicted"/>
<dbReference type="OrthoDB" id="7835462at2"/>
<dbReference type="RefSeq" id="WP_139165448.1">
    <property type="nucleotide sequence ID" value="NZ_FMVJ01000004.1"/>
</dbReference>
<organism evidence="1 2">
    <name type="scientific">Microvirga guangxiensis</name>
    <dbReference type="NCBI Taxonomy" id="549386"/>
    <lineage>
        <taxon>Bacteria</taxon>
        <taxon>Pseudomonadati</taxon>
        <taxon>Pseudomonadota</taxon>
        <taxon>Alphaproteobacteria</taxon>
        <taxon>Hyphomicrobiales</taxon>
        <taxon>Methylobacteriaceae</taxon>
        <taxon>Microvirga</taxon>
    </lineage>
</organism>
<reference evidence="1 2" key="1">
    <citation type="submission" date="2016-10" db="EMBL/GenBank/DDBJ databases">
        <authorList>
            <person name="de Groot N.N."/>
        </authorList>
    </citation>
    <scope>NUCLEOTIDE SEQUENCE [LARGE SCALE GENOMIC DNA]</scope>
    <source>
        <strain evidence="1 2">CGMCC 1.7666</strain>
    </source>
</reference>
<evidence type="ECO:0008006" key="3">
    <source>
        <dbReference type="Google" id="ProtNLM"/>
    </source>
</evidence>
<evidence type="ECO:0000313" key="1">
    <source>
        <dbReference type="EMBL" id="SCY57379.1"/>
    </source>
</evidence>
<dbReference type="EMBL" id="FMVJ01000004">
    <property type="protein sequence ID" value="SCY57379.1"/>
    <property type="molecule type" value="Genomic_DNA"/>
</dbReference>